<dbReference type="EMBL" id="JAKWJU010000002">
    <property type="protein sequence ID" value="MCH6163162.1"/>
    <property type="molecule type" value="Genomic_DNA"/>
</dbReference>
<dbReference type="Proteomes" id="UP001166784">
    <property type="component" value="Unassembled WGS sequence"/>
</dbReference>
<evidence type="ECO:0000313" key="2">
    <source>
        <dbReference type="Proteomes" id="UP001166784"/>
    </source>
</evidence>
<dbReference type="CDD" id="cd06268">
    <property type="entry name" value="PBP1_ABC_transporter_LIVBP-like"/>
    <property type="match status" value="1"/>
</dbReference>
<dbReference type="SUPFAM" id="SSF53822">
    <property type="entry name" value="Periplasmic binding protein-like I"/>
    <property type="match status" value="1"/>
</dbReference>
<reference evidence="1" key="1">
    <citation type="submission" date="2022-03" db="EMBL/GenBank/DDBJ databases">
        <authorList>
            <person name="Santos J.D.N."/>
            <person name="Kallscheuer N."/>
            <person name="Jogler C."/>
            <person name="Lage O.M."/>
        </authorList>
    </citation>
    <scope>NUCLEOTIDE SEQUENCE</scope>
    <source>
        <strain evidence="1">M600PL45_2</strain>
    </source>
</reference>
<organism evidence="1 2">
    <name type="scientific">Streptomyces marispadix</name>
    <dbReference type="NCBI Taxonomy" id="2922868"/>
    <lineage>
        <taxon>Bacteria</taxon>
        <taxon>Bacillati</taxon>
        <taxon>Actinomycetota</taxon>
        <taxon>Actinomycetes</taxon>
        <taxon>Kitasatosporales</taxon>
        <taxon>Streptomycetaceae</taxon>
        <taxon>Streptomyces</taxon>
    </lineage>
</organism>
<dbReference type="RefSeq" id="WP_241062003.1">
    <property type="nucleotide sequence ID" value="NZ_JAKWJU010000002.1"/>
</dbReference>
<dbReference type="Gene3D" id="3.40.50.2300">
    <property type="match status" value="2"/>
</dbReference>
<dbReference type="InterPro" id="IPR028082">
    <property type="entry name" value="Peripla_BP_I"/>
</dbReference>
<protein>
    <submittedName>
        <fullName evidence="1">ABC transporter substrate-binding protein</fullName>
    </submittedName>
</protein>
<name>A0ABS9T3S5_9ACTN</name>
<accession>A0ABS9T3S5</accession>
<sequence length="917" mass="102035">MASLIPPLPKIETLIDALEQLIKLPPGRRGPSPLVMLSQPDDAREAELIADGLCARLRVGGRARVPYAQVAGAPSGPRSERIGDLFQKLEQELERNRPGGFGKLRLPRFTLMCSVVETDLAERQNAVQARELRDRCFAERRKDSNFLKALEKVSGGDQAPTGIPAFLWYWTRQPLFNVLPRWLYGRLQERRMTHKGSWYRQWTDLPKGTGFFQDASRFAGTAPVLGPEAGVLAGLADAMAEEQETAQEREERLDRTTGLLLRALLEDLEAAFRRPRLSPWGRRRKSRFVIVLPQAGEYPEWRERLLAEFPGAVEETGSTSVVLVCTERSGDFGGERAESFTEAAITLRSWKEMSGRGGARVVRVRVEGEPNDAAATRWLGRNPEIYPERIYSDGAPLAEAALSTVLVLALLGGAGVWGVNKVLDDTSTRCIGPAVAKAGTPQAGRVRNDWEPYEVYKESLDLLKENNRAAERAEKQGAIVRTVVYLGVPVEPDSGDEAMYSGAIPELRGVALAQRELNGEAARDADNKVRLKVERLDAGDRFSKAPAVARELVDEMRSQKPEKREEILGVVGLGQSRQDTMEARDILGDAGLPMLGTVATAERMQGHKYYRQVAPDNRREARISADFARHGNIVKTGPETCAPAEKAIVIADPSDEYSSNLSDRFRREFGKRDTRTLWYTPDTDSANRDTGGSDDVNWADSSRDLAEQVCSRLHRKKPRTVVFWAARANEFGAFLNDFDKLTDCDKVHVLGGNDLTNSVVDQQEPSKKHPGARLYYAAHALPASRPRNNGAKVFHNIYLEEFGKDHWSNDGRTALSWDAMYVLSEAVNTALQNSDRTELTRAAVRDNIIEPMKLRGATGWLTFGEGDPVPRDKRLLILHDTPHGAEVSLDCGLWDADKERKKWGTKEEFRCPRDGAP</sequence>
<reference evidence="1" key="2">
    <citation type="journal article" date="2023" name="Int. J. Syst. Evol. Microbiol.">
        <title>Streptomyces marispadix sp. nov., isolated from marine beach sediment of the Northern Coast of Portugal.</title>
        <authorList>
            <person name="dos Santos J.D.N."/>
            <person name="Vitorino I.R."/>
            <person name="Kallscheuer N."/>
            <person name="Srivastava A."/>
            <person name="Krautwurst S."/>
            <person name="Marz M."/>
            <person name="Jogler C."/>
            <person name="Lobo Da Cunha A."/>
            <person name="Catita J."/>
            <person name="Goncalves H."/>
            <person name="Gonzalez I."/>
            <person name="Reyes F."/>
            <person name="Lage O.M."/>
        </authorList>
    </citation>
    <scope>NUCLEOTIDE SEQUENCE</scope>
    <source>
        <strain evidence="1">M600PL45_2</strain>
    </source>
</reference>
<evidence type="ECO:0000313" key="1">
    <source>
        <dbReference type="EMBL" id="MCH6163162.1"/>
    </source>
</evidence>
<gene>
    <name evidence="1" type="ORF">MMA15_23055</name>
</gene>
<proteinExistence type="predicted"/>
<comment type="caution">
    <text evidence="1">The sequence shown here is derived from an EMBL/GenBank/DDBJ whole genome shotgun (WGS) entry which is preliminary data.</text>
</comment>
<keyword evidence="2" id="KW-1185">Reference proteome</keyword>